<keyword evidence="2" id="KW-1185">Reference proteome</keyword>
<comment type="caution">
    <text evidence="1">The sequence shown here is derived from an EMBL/GenBank/DDBJ whole genome shotgun (WGS) entry which is preliminary data.</text>
</comment>
<evidence type="ECO:0000313" key="1">
    <source>
        <dbReference type="EMBL" id="ONI46498.1"/>
    </source>
</evidence>
<name>A0ACC8XJ83_9FIRM</name>
<proteinExistence type="predicted"/>
<sequence length="193" mass="21993">MKKIYSIKEREEGAWYQKWLYILFFFSAIVCGCMYSISMKENDILLFTINQYITVEYDQAEILNIFKNSLITYGLSFIIVFLGGLNKLLLPLSILGFFYTVFSYSFTMTCFLLLYGAKGIIVGLLIMGIQAMIIISLLIEVGHKGLKFSLCENSRDMKLYLQNLTRGGAILVVVSTIDSLVQPLLHYLALNII</sequence>
<dbReference type="EMBL" id="LJHD01000009">
    <property type="protein sequence ID" value="ONI46498.1"/>
    <property type="molecule type" value="Genomic_DNA"/>
</dbReference>
<accession>A0ACC8XJ83</accession>
<reference evidence="1" key="1">
    <citation type="submission" date="2016-08" db="EMBL/GenBank/DDBJ databases">
        <authorList>
            <person name="Ngugi D.K."/>
            <person name="Miyake S."/>
            <person name="Stingl U."/>
        </authorList>
    </citation>
    <scope>NUCLEOTIDE SEQUENCE</scope>
    <source>
        <strain evidence="1">SCG-D08WGA-EpuloA1</strain>
    </source>
</reference>
<dbReference type="Proteomes" id="UP000188637">
    <property type="component" value="Unassembled WGS sequence"/>
</dbReference>
<organism evidence="1 2">
    <name type="scientific">Candidatus Epulonipiscium fishelsonii</name>
    <dbReference type="NCBI Taxonomy" id="77094"/>
    <lineage>
        <taxon>Bacteria</taxon>
        <taxon>Bacillati</taxon>
        <taxon>Bacillota</taxon>
        <taxon>Clostridia</taxon>
        <taxon>Lachnospirales</taxon>
        <taxon>Lachnospiraceae</taxon>
        <taxon>Candidatus Epulonipiscium</taxon>
    </lineage>
</organism>
<gene>
    <name evidence="1" type="ORF">AN640_03305</name>
</gene>
<protein>
    <submittedName>
        <fullName evidence="1">Uncharacterized protein</fullName>
    </submittedName>
</protein>
<evidence type="ECO:0000313" key="2">
    <source>
        <dbReference type="Proteomes" id="UP000188637"/>
    </source>
</evidence>